<evidence type="ECO:0000259" key="12">
    <source>
        <dbReference type="Pfam" id="PF12019"/>
    </source>
</evidence>
<evidence type="ECO:0000256" key="8">
    <source>
        <dbReference type="ARBA" id="ARBA00023136"/>
    </source>
</evidence>
<evidence type="ECO:0000256" key="2">
    <source>
        <dbReference type="ARBA" id="ARBA00021549"/>
    </source>
</evidence>
<evidence type="ECO:0000313" key="14">
    <source>
        <dbReference type="Proteomes" id="UP000026941"/>
    </source>
</evidence>
<comment type="similarity">
    <text evidence="9">Belongs to the GSP H family.</text>
</comment>
<reference evidence="13 14" key="1">
    <citation type="submission" date="2014-05" db="EMBL/GenBank/DDBJ databases">
        <title>Whole genome shotgun sequence of Rhizobium rhizogenes NBRC 13257.</title>
        <authorList>
            <person name="Katano-Makiyama Y."/>
            <person name="Hosoyama A."/>
            <person name="Hashimoto M."/>
            <person name="Hosoyama Y."/>
            <person name="Noguchi M."/>
            <person name="Tsuchikane K."/>
            <person name="Kimura A."/>
            <person name="Ohji S."/>
            <person name="Ichikawa N."/>
            <person name="Yamazoe A."/>
            <person name="Fujita N."/>
        </authorList>
    </citation>
    <scope>NUCLEOTIDE SEQUENCE [LARGE SCALE GENOMIC DNA]</scope>
    <source>
        <strain evidence="13 14">NBRC 13257</strain>
    </source>
</reference>
<dbReference type="GO" id="GO:0015627">
    <property type="term" value="C:type II protein secretion system complex"/>
    <property type="evidence" value="ECO:0007669"/>
    <property type="project" value="InterPro"/>
</dbReference>
<dbReference type="InterPro" id="IPR012902">
    <property type="entry name" value="N_methyl_site"/>
</dbReference>
<proteinExistence type="inferred from homology"/>
<dbReference type="InterPro" id="IPR045584">
    <property type="entry name" value="Pilin-like"/>
</dbReference>
<keyword evidence="4" id="KW-0488">Methylation</keyword>
<keyword evidence="5" id="KW-0997">Cell inner membrane</keyword>
<accession>A0AA87Q3S4</accession>
<dbReference type="Proteomes" id="UP000026941">
    <property type="component" value="Unassembled WGS sequence"/>
</dbReference>
<evidence type="ECO:0000256" key="7">
    <source>
        <dbReference type="ARBA" id="ARBA00022989"/>
    </source>
</evidence>
<evidence type="ECO:0000256" key="3">
    <source>
        <dbReference type="ARBA" id="ARBA00022475"/>
    </source>
</evidence>
<evidence type="ECO:0000256" key="1">
    <source>
        <dbReference type="ARBA" id="ARBA00004377"/>
    </source>
</evidence>
<dbReference type="Pfam" id="PF12019">
    <property type="entry name" value="GspH"/>
    <property type="match status" value="1"/>
</dbReference>
<evidence type="ECO:0000256" key="11">
    <source>
        <dbReference type="SAM" id="Phobius"/>
    </source>
</evidence>
<feature type="domain" description="General secretion pathway GspH" evidence="12">
    <location>
        <begin position="57"/>
        <end position="144"/>
    </location>
</feature>
<evidence type="ECO:0000256" key="6">
    <source>
        <dbReference type="ARBA" id="ARBA00022692"/>
    </source>
</evidence>
<sequence length="161" mass="17124">MSVVRPRADGYEAGFSLVELLVVLAIISVTAAIAFSSFPGRRMAASPQSVIRDAGHLAQMIRMEAINRRRELALQVDVQAKTIADADGRRRIFIPASATVDVVTGRELTRSQSQASIVFFPDGTSSGGAISLSSDGSPTMTLRIPWLTGISTIMSGSDDGR</sequence>
<dbReference type="Pfam" id="PF07963">
    <property type="entry name" value="N_methyl"/>
    <property type="match status" value="1"/>
</dbReference>
<dbReference type="InterPro" id="IPR002416">
    <property type="entry name" value="T2SS_protein-GspH"/>
</dbReference>
<organism evidence="13 14">
    <name type="scientific">Rhizobium rhizogenes NBRC 13257</name>
    <dbReference type="NCBI Taxonomy" id="1220581"/>
    <lineage>
        <taxon>Bacteria</taxon>
        <taxon>Pseudomonadati</taxon>
        <taxon>Pseudomonadota</taxon>
        <taxon>Alphaproteobacteria</taxon>
        <taxon>Hyphomicrobiales</taxon>
        <taxon>Rhizobiaceae</taxon>
        <taxon>Rhizobium/Agrobacterium group</taxon>
        <taxon>Rhizobium</taxon>
    </lineage>
</organism>
<dbReference type="AlphaFoldDB" id="A0AA87Q3S4"/>
<keyword evidence="6 11" id="KW-0812">Transmembrane</keyword>
<dbReference type="SUPFAM" id="SSF54523">
    <property type="entry name" value="Pili subunits"/>
    <property type="match status" value="1"/>
</dbReference>
<dbReference type="PRINTS" id="PR00885">
    <property type="entry name" value="BCTERIALGSPH"/>
</dbReference>
<feature type="transmembrane region" description="Helical" evidence="11">
    <location>
        <begin position="20"/>
        <end position="38"/>
    </location>
</feature>
<evidence type="ECO:0000256" key="4">
    <source>
        <dbReference type="ARBA" id="ARBA00022481"/>
    </source>
</evidence>
<keyword evidence="8 11" id="KW-0472">Membrane</keyword>
<dbReference type="EMBL" id="BAYX01000006">
    <property type="protein sequence ID" value="GAJ93407.1"/>
    <property type="molecule type" value="Genomic_DNA"/>
</dbReference>
<dbReference type="PROSITE" id="PS00409">
    <property type="entry name" value="PROKAR_NTER_METHYL"/>
    <property type="match status" value="1"/>
</dbReference>
<dbReference type="GO" id="GO:0005886">
    <property type="term" value="C:plasma membrane"/>
    <property type="evidence" value="ECO:0007669"/>
    <property type="project" value="UniProtKB-SubCell"/>
</dbReference>
<evidence type="ECO:0000313" key="13">
    <source>
        <dbReference type="EMBL" id="GAJ93407.1"/>
    </source>
</evidence>
<dbReference type="Gene3D" id="3.30.700.10">
    <property type="entry name" value="Glycoprotein, Type 4 Pilin"/>
    <property type="match status" value="1"/>
</dbReference>
<evidence type="ECO:0000256" key="5">
    <source>
        <dbReference type="ARBA" id="ARBA00022519"/>
    </source>
</evidence>
<dbReference type="RefSeq" id="WP_042472283.1">
    <property type="nucleotide sequence ID" value="NZ_BAYX01000006.1"/>
</dbReference>
<evidence type="ECO:0000256" key="9">
    <source>
        <dbReference type="ARBA" id="ARBA00025772"/>
    </source>
</evidence>
<protein>
    <recommendedName>
        <fullName evidence="2">Type II secretion system protein H</fullName>
    </recommendedName>
    <alternativeName>
        <fullName evidence="10">General secretion pathway protein H</fullName>
    </alternativeName>
</protein>
<evidence type="ECO:0000256" key="10">
    <source>
        <dbReference type="ARBA" id="ARBA00030775"/>
    </source>
</evidence>
<dbReference type="NCBIfam" id="TIGR02532">
    <property type="entry name" value="IV_pilin_GFxxxE"/>
    <property type="match status" value="1"/>
</dbReference>
<comment type="subcellular location">
    <subcellularLocation>
        <location evidence="1">Cell inner membrane</location>
        <topology evidence="1">Single-pass membrane protein</topology>
    </subcellularLocation>
</comment>
<dbReference type="InterPro" id="IPR022346">
    <property type="entry name" value="T2SS_GspH"/>
</dbReference>
<comment type="caution">
    <text evidence="13">The sequence shown here is derived from an EMBL/GenBank/DDBJ whole genome shotgun (WGS) entry which is preliminary data.</text>
</comment>
<gene>
    <name evidence="13" type="ORF">RRH01S_06_00260</name>
</gene>
<dbReference type="GO" id="GO:0015628">
    <property type="term" value="P:protein secretion by the type II secretion system"/>
    <property type="evidence" value="ECO:0007669"/>
    <property type="project" value="InterPro"/>
</dbReference>
<keyword evidence="7 11" id="KW-1133">Transmembrane helix</keyword>
<keyword evidence="3" id="KW-1003">Cell membrane</keyword>
<name>A0AA87Q3S4_RHIRH</name>